<dbReference type="PANTHER" id="PTHR11066:SF34">
    <property type="entry name" value="ACYL-COENZYME A THIOESTERASE 8"/>
    <property type="match status" value="1"/>
</dbReference>
<dbReference type="InterPro" id="IPR049449">
    <property type="entry name" value="TesB_ACOT8-like_N"/>
</dbReference>
<keyword evidence="6" id="KW-1185">Reference proteome</keyword>
<dbReference type="EC" id="3.1.2.-" evidence="5"/>
<evidence type="ECO:0000313" key="6">
    <source>
        <dbReference type="Proteomes" id="UP001160130"/>
    </source>
</evidence>
<evidence type="ECO:0000256" key="2">
    <source>
        <dbReference type="ARBA" id="ARBA00022801"/>
    </source>
</evidence>
<feature type="domain" description="Acyl-CoA thioesterase-like C-terminal" evidence="4">
    <location>
        <begin position="156"/>
        <end position="265"/>
    </location>
</feature>
<comment type="caution">
    <text evidence="5">The sequence shown here is derived from an EMBL/GenBank/DDBJ whole genome shotgun (WGS) entry which is preliminary data.</text>
</comment>
<protein>
    <submittedName>
        <fullName evidence="5">Acyl-CoA thioesterase-2</fullName>
        <ecNumber evidence="5">3.1.2.-</ecNumber>
    </submittedName>
</protein>
<dbReference type="InterPro" id="IPR029069">
    <property type="entry name" value="HotDog_dom_sf"/>
</dbReference>
<reference evidence="5 6" key="1">
    <citation type="submission" date="2023-04" db="EMBL/GenBank/DDBJ databases">
        <title>Forest soil microbial communities from Buena Vista Peninsula, Colon Province, Panama.</title>
        <authorList>
            <person name="Bouskill N."/>
        </authorList>
    </citation>
    <scope>NUCLEOTIDE SEQUENCE [LARGE SCALE GENOMIC DNA]</scope>
    <source>
        <strain evidence="5 6">AC80</strain>
    </source>
</reference>
<evidence type="ECO:0000259" key="3">
    <source>
        <dbReference type="Pfam" id="PF13622"/>
    </source>
</evidence>
<dbReference type="Pfam" id="PF20789">
    <property type="entry name" value="4HBT_3C"/>
    <property type="match status" value="1"/>
</dbReference>
<dbReference type="PANTHER" id="PTHR11066">
    <property type="entry name" value="ACYL-COA THIOESTERASE"/>
    <property type="match status" value="1"/>
</dbReference>
<keyword evidence="2 5" id="KW-0378">Hydrolase</keyword>
<evidence type="ECO:0000256" key="1">
    <source>
        <dbReference type="ARBA" id="ARBA00006538"/>
    </source>
</evidence>
<sequence length="271" mass="29042">MSTLLRLLQVRPDAGAEGEVFAGQASGPAGKRAYGGLLAAQSLAAACRTVGADRSPTSMHLQFLRAGDAGEPADYRVHRIYDGRTASTRRVESHERGRMLTTATVSFATELTGPAHGRRPVLWQDPETLGRTGPPGPAPSLPLDEFDIRIADDKSSGEFVRQMWWRVTAALPDDPLLHTLIAVYITDLYGIDPALAVHGHSMRSRSHRSGTTDSSIWFHRPVCAGEWNLLESRSPAAARGRGVITSSLIAADGMVVATLVQEGLVADRAGT</sequence>
<dbReference type="CDD" id="cd03444">
    <property type="entry name" value="Thioesterase_II_repeat1"/>
    <property type="match status" value="1"/>
</dbReference>
<dbReference type="InterPro" id="IPR003703">
    <property type="entry name" value="Acyl_CoA_thio"/>
</dbReference>
<gene>
    <name evidence="5" type="ORF">M2272_003944</name>
</gene>
<name>A0ABT6L2Y8_9MYCO</name>
<dbReference type="Gene3D" id="2.40.160.210">
    <property type="entry name" value="Acyl-CoA thioesterase, double hotdog domain"/>
    <property type="match status" value="1"/>
</dbReference>
<feature type="domain" description="Acyl-CoA thioesterase-like N-terminal HotDog" evidence="3">
    <location>
        <begin position="28"/>
        <end position="108"/>
    </location>
</feature>
<dbReference type="Pfam" id="PF13622">
    <property type="entry name" value="4HBT_3"/>
    <property type="match status" value="1"/>
</dbReference>
<organism evidence="5 6">
    <name type="scientific">Mycolicibacterium frederiksbergense</name>
    <dbReference type="NCBI Taxonomy" id="117567"/>
    <lineage>
        <taxon>Bacteria</taxon>
        <taxon>Bacillati</taxon>
        <taxon>Actinomycetota</taxon>
        <taxon>Actinomycetes</taxon>
        <taxon>Mycobacteriales</taxon>
        <taxon>Mycobacteriaceae</taxon>
        <taxon>Mycolicibacterium</taxon>
    </lineage>
</organism>
<dbReference type="CDD" id="cd03445">
    <property type="entry name" value="Thioesterase_II_repeat2"/>
    <property type="match status" value="1"/>
</dbReference>
<comment type="similarity">
    <text evidence="1">Belongs to the C/M/P thioester hydrolase family.</text>
</comment>
<dbReference type="Proteomes" id="UP001160130">
    <property type="component" value="Unassembled WGS sequence"/>
</dbReference>
<dbReference type="GO" id="GO:0016787">
    <property type="term" value="F:hydrolase activity"/>
    <property type="evidence" value="ECO:0007669"/>
    <property type="project" value="UniProtKB-KW"/>
</dbReference>
<dbReference type="InterPro" id="IPR042171">
    <property type="entry name" value="Acyl-CoA_hotdog"/>
</dbReference>
<accession>A0ABT6L2Y8</accession>
<evidence type="ECO:0000313" key="5">
    <source>
        <dbReference type="EMBL" id="MDH6197291.1"/>
    </source>
</evidence>
<dbReference type="SUPFAM" id="SSF54637">
    <property type="entry name" value="Thioesterase/thiol ester dehydrase-isomerase"/>
    <property type="match status" value="2"/>
</dbReference>
<dbReference type="InterPro" id="IPR049450">
    <property type="entry name" value="ACOT8-like_C"/>
</dbReference>
<dbReference type="RefSeq" id="WP_280833891.1">
    <property type="nucleotide sequence ID" value="NZ_JARXVE010000006.1"/>
</dbReference>
<evidence type="ECO:0000259" key="4">
    <source>
        <dbReference type="Pfam" id="PF20789"/>
    </source>
</evidence>
<dbReference type="EMBL" id="JARXVE010000006">
    <property type="protein sequence ID" value="MDH6197291.1"/>
    <property type="molecule type" value="Genomic_DNA"/>
</dbReference>
<proteinExistence type="inferred from homology"/>